<dbReference type="EMBL" id="BGPR01008055">
    <property type="protein sequence ID" value="GBN31236.1"/>
    <property type="molecule type" value="Genomic_DNA"/>
</dbReference>
<accession>A0A4Y2N022</accession>
<comment type="caution">
    <text evidence="1">The sequence shown here is derived from an EMBL/GenBank/DDBJ whole genome shotgun (WGS) entry which is preliminary data.</text>
</comment>
<reference evidence="1 2" key="1">
    <citation type="journal article" date="2019" name="Sci. Rep.">
        <title>Orb-weaving spider Araneus ventricosus genome elucidates the spidroin gene catalogue.</title>
        <authorList>
            <person name="Kono N."/>
            <person name="Nakamura H."/>
            <person name="Ohtoshi R."/>
            <person name="Moran D.A.P."/>
            <person name="Shinohara A."/>
            <person name="Yoshida Y."/>
            <person name="Fujiwara M."/>
            <person name="Mori M."/>
            <person name="Tomita M."/>
            <person name="Arakawa K."/>
        </authorList>
    </citation>
    <scope>NUCLEOTIDE SEQUENCE [LARGE SCALE GENOMIC DNA]</scope>
</reference>
<dbReference type="OrthoDB" id="6753017at2759"/>
<name>A0A4Y2N022_ARAVE</name>
<sequence length="129" mass="14462">MANGHAYARGLRALSLSQAAIGLLILEYCEKIGFLSGSVVENLGGIHHEEVSVMHDFVRAEGTDNWDLHLDSVQRVSVHLHAAGHIHYAKSAHLYLQNMSKLKASLPDQEFELFVSEGYFAVRRSDKFW</sequence>
<proteinExistence type="predicted"/>
<keyword evidence="2" id="KW-1185">Reference proteome</keyword>
<dbReference type="AlphaFoldDB" id="A0A4Y2N022"/>
<dbReference type="Proteomes" id="UP000499080">
    <property type="component" value="Unassembled WGS sequence"/>
</dbReference>
<organism evidence="1 2">
    <name type="scientific">Araneus ventricosus</name>
    <name type="common">Orbweaver spider</name>
    <name type="synonym">Epeira ventricosa</name>
    <dbReference type="NCBI Taxonomy" id="182803"/>
    <lineage>
        <taxon>Eukaryota</taxon>
        <taxon>Metazoa</taxon>
        <taxon>Ecdysozoa</taxon>
        <taxon>Arthropoda</taxon>
        <taxon>Chelicerata</taxon>
        <taxon>Arachnida</taxon>
        <taxon>Araneae</taxon>
        <taxon>Araneomorphae</taxon>
        <taxon>Entelegynae</taxon>
        <taxon>Araneoidea</taxon>
        <taxon>Araneidae</taxon>
        <taxon>Araneus</taxon>
    </lineage>
</organism>
<gene>
    <name evidence="1" type="ORF">AVEN_117581_1</name>
</gene>
<evidence type="ECO:0000313" key="1">
    <source>
        <dbReference type="EMBL" id="GBN31236.1"/>
    </source>
</evidence>
<protein>
    <submittedName>
        <fullName evidence="1">Uncharacterized protein</fullName>
    </submittedName>
</protein>
<evidence type="ECO:0000313" key="2">
    <source>
        <dbReference type="Proteomes" id="UP000499080"/>
    </source>
</evidence>